<dbReference type="Proteomes" id="UP000054823">
    <property type="component" value="Unassembled WGS sequence"/>
</dbReference>
<protein>
    <recommendedName>
        <fullName evidence="5">Cobalamin biosynthesis protein CbiX</fullName>
    </recommendedName>
</protein>
<keyword evidence="1" id="KW-0479">Metal-binding</keyword>
<dbReference type="AlphaFoldDB" id="A0A0P1EU80"/>
<reference evidence="3 4" key="1">
    <citation type="submission" date="2015-09" db="EMBL/GenBank/DDBJ databases">
        <authorList>
            <consortium name="Swine Surveillance"/>
        </authorList>
    </citation>
    <scope>NUCLEOTIDE SEQUENCE [LARGE SCALE GENOMIC DNA]</scope>
    <source>
        <strain evidence="3 4">CECT 7688</strain>
    </source>
</reference>
<dbReference type="Pfam" id="PF01903">
    <property type="entry name" value="CbiX"/>
    <property type="match status" value="1"/>
</dbReference>
<organism evidence="3 4">
    <name type="scientific">Shimia marina</name>
    <dbReference type="NCBI Taxonomy" id="321267"/>
    <lineage>
        <taxon>Bacteria</taxon>
        <taxon>Pseudomonadati</taxon>
        <taxon>Pseudomonadota</taxon>
        <taxon>Alphaproteobacteria</taxon>
        <taxon>Rhodobacterales</taxon>
        <taxon>Roseobacteraceae</taxon>
    </lineage>
</organism>
<evidence type="ECO:0008006" key="5">
    <source>
        <dbReference type="Google" id="ProtNLM"/>
    </source>
</evidence>
<dbReference type="SUPFAM" id="SSF53800">
    <property type="entry name" value="Chelatase"/>
    <property type="match status" value="1"/>
</dbReference>
<accession>A0A0P1EU80</accession>
<evidence type="ECO:0000313" key="4">
    <source>
        <dbReference type="Proteomes" id="UP000054823"/>
    </source>
</evidence>
<dbReference type="InterPro" id="IPR002762">
    <property type="entry name" value="CbiX-like"/>
</dbReference>
<evidence type="ECO:0000256" key="2">
    <source>
        <dbReference type="ARBA" id="ARBA00023239"/>
    </source>
</evidence>
<dbReference type="RefSeq" id="WP_058241296.1">
    <property type="nucleotide sequence ID" value="NZ_CYPW01000040.1"/>
</dbReference>
<proteinExistence type="predicted"/>
<keyword evidence="2" id="KW-0456">Lyase</keyword>
<gene>
    <name evidence="3" type="ORF">SHM7688_03611</name>
</gene>
<dbReference type="EMBL" id="CYPW01000040">
    <property type="protein sequence ID" value="CUH54141.1"/>
    <property type="molecule type" value="Genomic_DNA"/>
</dbReference>
<keyword evidence="4" id="KW-1185">Reference proteome</keyword>
<dbReference type="GO" id="GO:0016829">
    <property type="term" value="F:lyase activity"/>
    <property type="evidence" value="ECO:0007669"/>
    <property type="project" value="UniProtKB-KW"/>
</dbReference>
<evidence type="ECO:0000313" key="3">
    <source>
        <dbReference type="EMBL" id="CUH54141.1"/>
    </source>
</evidence>
<evidence type="ECO:0000256" key="1">
    <source>
        <dbReference type="ARBA" id="ARBA00022723"/>
    </source>
</evidence>
<dbReference type="GO" id="GO:0046872">
    <property type="term" value="F:metal ion binding"/>
    <property type="evidence" value="ECO:0007669"/>
    <property type="project" value="UniProtKB-KW"/>
</dbReference>
<sequence>MSREALIVAHGQPSAPVPPELWLMGFAEAVRKHLPDWTIRAATLAMPEALEREAAALPPNAPVFPMFMADGWFVGKVLPRRLNGAEVTILPPLGFDPNLPGFAAQLVRDALTARGWALSESRLLLAAHGSAKGPKAAESANAFKAALAAQLPDLPISVGFVEEAPFVEEAARDLPPQTLCLPFFALEGDHCREDIPEALNKAAFAGDLLPPLGTWPQVAQMVAQSLKDTA</sequence>
<name>A0A0P1EU80_9RHOB</name>
<dbReference type="Gene3D" id="3.40.50.1400">
    <property type="match status" value="2"/>
</dbReference>
<dbReference type="STRING" id="321267.SHM7688_03611"/>
<dbReference type="OrthoDB" id="7346027at2"/>